<evidence type="ECO:0008006" key="3">
    <source>
        <dbReference type="Google" id="ProtNLM"/>
    </source>
</evidence>
<protein>
    <recommendedName>
        <fullName evidence="3">SH3 domain-containing protein</fullName>
    </recommendedName>
</protein>
<dbReference type="VEuPathDB" id="VectorBase:LLOJ000786"/>
<dbReference type="CDD" id="cd00174">
    <property type="entry name" value="SH3"/>
    <property type="match status" value="1"/>
</dbReference>
<dbReference type="VEuPathDB" id="VectorBase:LLONM1_001020"/>
<organism evidence="1 2">
    <name type="scientific">Lutzomyia longipalpis</name>
    <name type="common">Sand fly</name>
    <dbReference type="NCBI Taxonomy" id="7200"/>
    <lineage>
        <taxon>Eukaryota</taxon>
        <taxon>Metazoa</taxon>
        <taxon>Ecdysozoa</taxon>
        <taxon>Arthropoda</taxon>
        <taxon>Hexapoda</taxon>
        <taxon>Insecta</taxon>
        <taxon>Pterygota</taxon>
        <taxon>Neoptera</taxon>
        <taxon>Endopterygota</taxon>
        <taxon>Diptera</taxon>
        <taxon>Nematocera</taxon>
        <taxon>Psychodoidea</taxon>
        <taxon>Psychodidae</taxon>
        <taxon>Lutzomyia</taxon>
        <taxon>Lutzomyia</taxon>
    </lineage>
</organism>
<dbReference type="EnsemblMetazoa" id="LLOJ000786-RA">
    <property type="protein sequence ID" value="LLOJ000786-PA"/>
    <property type="gene ID" value="LLOJ000786"/>
</dbReference>
<reference evidence="1" key="1">
    <citation type="submission" date="2020-05" db="UniProtKB">
        <authorList>
            <consortium name="EnsemblMetazoa"/>
        </authorList>
    </citation>
    <scope>IDENTIFICATION</scope>
    <source>
        <strain evidence="1">Jacobina</strain>
    </source>
</reference>
<accession>A0A1B0CA14</accession>
<proteinExistence type="predicted"/>
<name>A0A1B0CA14_LUTLO</name>
<evidence type="ECO:0000313" key="2">
    <source>
        <dbReference type="Proteomes" id="UP000092461"/>
    </source>
</evidence>
<sequence length="95" mass="10791">MYGRNKRGCEGMFPINFIEIRVPLKEEKSKTQQITTTNGPVAKQSAPIANTSRKARVLYDFTAEVPEDLTLRKNEKLDYVYSVFHGRRSSPSIGI</sequence>
<dbReference type="Gene3D" id="2.30.30.40">
    <property type="entry name" value="SH3 Domains"/>
    <property type="match status" value="1"/>
</dbReference>
<dbReference type="SUPFAM" id="SSF50044">
    <property type="entry name" value="SH3-domain"/>
    <property type="match status" value="1"/>
</dbReference>
<dbReference type="AlphaFoldDB" id="A0A1B0CA14"/>
<evidence type="ECO:0000313" key="1">
    <source>
        <dbReference type="EnsemblMetazoa" id="LLOJ000786-PA"/>
    </source>
</evidence>
<dbReference type="Proteomes" id="UP000092461">
    <property type="component" value="Unassembled WGS sequence"/>
</dbReference>
<dbReference type="InterPro" id="IPR036028">
    <property type="entry name" value="SH3-like_dom_sf"/>
</dbReference>
<dbReference type="EMBL" id="AJWK01003163">
    <property type="status" value="NOT_ANNOTATED_CDS"/>
    <property type="molecule type" value="Genomic_DNA"/>
</dbReference>
<keyword evidence="2" id="KW-1185">Reference proteome</keyword>